<feature type="compositionally biased region" description="Polar residues" evidence="1">
    <location>
        <begin position="1156"/>
        <end position="1168"/>
    </location>
</feature>
<dbReference type="EMBL" id="KZ819662">
    <property type="protein sequence ID" value="PWN30279.1"/>
    <property type="molecule type" value="Genomic_DNA"/>
</dbReference>
<feature type="compositionally biased region" description="Basic and acidic residues" evidence="1">
    <location>
        <begin position="317"/>
        <end position="338"/>
    </location>
</feature>
<feature type="compositionally biased region" description="Polar residues" evidence="1">
    <location>
        <begin position="859"/>
        <end position="875"/>
    </location>
</feature>
<feature type="compositionally biased region" description="Polar residues" evidence="1">
    <location>
        <begin position="697"/>
        <end position="716"/>
    </location>
</feature>
<feature type="compositionally biased region" description="Low complexity" evidence="1">
    <location>
        <begin position="894"/>
        <end position="913"/>
    </location>
</feature>
<feature type="compositionally biased region" description="Basic and acidic residues" evidence="1">
    <location>
        <begin position="960"/>
        <end position="979"/>
    </location>
</feature>
<keyword evidence="3" id="KW-1185">Reference proteome</keyword>
<feature type="compositionally biased region" description="Low complexity" evidence="1">
    <location>
        <begin position="842"/>
        <end position="853"/>
    </location>
</feature>
<proteinExistence type="predicted"/>
<accession>A0A316UYA0</accession>
<evidence type="ECO:0000256" key="1">
    <source>
        <dbReference type="SAM" id="MobiDB-lite"/>
    </source>
</evidence>
<sequence length="1328" mass="137594">MSVAARRHETTMPHNPPQYRHQSGGMSSTPSKNERLAQALAARETEARLHRKGSSASSASEDQFRDVQDDFPAGDGDEGDGDHDGAAFTTPSLGQGGKRSIDTAWDESEFQRQAADRMSKYSMMTRYDGEGEGDDDVEANDVTYGHNRTGSVGSSIWAGQGALSPTSKDFPTTQNGQSPARGSTKKKGGNNANIVPPIPTSSAAFQHFRNEGVTASPPLFGDDDGPFGRPDEGEDLRSAFNTPNPDADESRFASTSSRCTAPTRALPAIPNGKPGKLSAQRKGRSKRSPVLSYDGAAEDEERKIRASGYEDEDDDAREQLGEEQARRDDSNAALERHISHLGPKVRKHEPAPWEMQGDDESEAASYRSSPMPASPQPQSAWAKLTRGSLDVREREATDARRGLGLGVNLRRPSGDTRRPSPEGSDSPAYRQRQLSQQSAATSSRPRHPLEHSSSSGSGGGIPARDEALVSHPSQGSLPSVVSMPTTPTASSNLTASQSAHPPIPPIPYNSRRPSDSVYSTTSTVSGPGTPGKPRPRTKSVSKVLKGLGIGGSGETTSQHEGGTQSNKLAKALKKKGERNELSLAQGISSDDFKDRSPVPADGEPEFDLATLRSGANKNLVNPLTGRPSATGPLLGAHQPDAGRSTSSLSGQIPSISTADGSIDSGVSYSSAQPSDASHLTRATTHSALNSGAADASHSYSSKATSYGTADSSSTSKGGLAPVDAMSRGSVSPSPSRQLSPSPVGSAYATPPLSSTHAESHAAKRQESLESTRGLAAEHTMDTMRAGSATPTASGILGSHAAKAQQNIERRSSPQPPSPAIERTALPQPGSHEGVSYKLISLEQAQAEAKARQQGYALQRSGSYTGEQDSSTSSSGEHGRVSAGSAAMASERSHSSLGGHSESESGIKGGVASSGAGGKGLKGKKSGILRMFNRGSEKNASDEGSSAAPPPMPTAPSARGPDFKLPAEGREVDEGGDKLGDFTSSSKSSNGLAAPALASIRPVSSMLAGFSPAFIGDDKPTTTPGLSPVEAAASALEGKQSLPATKANQLASSRGHSPADIAIPAASERKSRDQAKTPTDGSGARESSVFHSPATSPGHLPMNAATNGALSGRDDGSADDSMLLPLRPSKAPQRSGSESGQTLALPASGNGPDARSRQLSVGGSSSTTRAEWERERTPSAHSSELEPSNPHLEVVNGFPAAPASPSPSSAAGTDSNDVTLAVKNRVATIEAQMAALVDELRHLRATHMPPQSSSSLPPPTSATSSADGGAGSSPIPSCDSCGCNCADMRRLQAENEMQVLKGLGTSVMDRGRGVKKRHDETIATRFGGL</sequence>
<dbReference type="Proteomes" id="UP000245884">
    <property type="component" value="Unassembled WGS sequence"/>
</dbReference>
<feature type="compositionally biased region" description="Polar residues" evidence="1">
    <location>
        <begin position="163"/>
        <end position="181"/>
    </location>
</feature>
<feature type="compositionally biased region" description="Polar residues" evidence="1">
    <location>
        <begin position="432"/>
        <end position="443"/>
    </location>
</feature>
<feature type="compositionally biased region" description="Basic and acidic residues" evidence="1">
    <location>
        <begin position="757"/>
        <end position="769"/>
    </location>
</feature>
<feature type="region of interest" description="Disordered" evidence="1">
    <location>
        <begin position="1"/>
        <end position="991"/>
    </location>
</feature>
<feature type="compositionally biased region" description="Polar residues" evidence="1">
    <location>
        <begin position="554"/>
        <end position="567"/>
    </location>
</feature>
<feature type="compositionally biased region" description="Low complexity" evidence="1">
    <location>
        <begin position="368"/>
        <end position="380"/>
    </location>
</feature>
<evidence type="ECO:0000313" key="3">
    <source>
        <dbReference type="Proteomes" id="UP000245884"/>
    </source>
</evidence>
<feature type="compositionally biased region" description="Basic and acidic residues" evidence="1">
    <location>
        <begin position="1"/>
        <end position="11"/>
    </location>
</feature>
<dbReference type="GeneID" id="37026824"/>
<feature type="compositionally biased region" description="Basic and acidic residues" evidence="1">
    <location>
        <begin position="389"/>
        <end position="401"/>
    </location>
</feature>
<feature type="compositionally biased region" description="Polar residues" evidence="1">
    <location>
        <begin position="1041"/>
        <end position="1054"/>
    </location>
</feature>
<organism evidence="2 3">
    <name type="scientific">Jaminaea rosea</name>
    <dbReference type="NCBI Taxonomy" id="1569628"/>
    <lineage>
        <taxon>Eukaryota</taxon>
        <taxon>Fungi</taxon>
        <taxon>Dikarya</taxon>
        <taxon>Basidiomycota</taxon>
        <taxon>Ustilaginomycotina</taxon>
        <taxon>Exobasidiomycetes</taxon>
        <taxon>Microstromatales</taxon>
        <taxon>Microstromatales incertae sedis</taxon>
        <taxon>Jaminaea</taxon>
    </lineage>
</organism>
<dbReference type="RefSeq" id="XP_025364891.1">
    <property type="nucleotide sequence ID" value="XM_025505001.1"/>
</dbReference>
<feature type="region of interest" description="Disordered" evidence="1">
    <location>
        <begin position="1246"/>
        <end position="1274"/>
    </location>
</feature>
<feature type="compositionally biased region" description="Polar residues" evidence="1">
    <location>
        <begin position="643"/>
        <end position="689"/>
    </location>
</feature>
<feature type="compositionally biased region" description="Polar residues" evidence="1">
    <location>
        <begin position="1131"/>
        <end position="1141"/>
    </location>
</feature>
<name>A0A316UYA0_9BASI</name>
<feature type="compositionally biased region" description="Low complexity" evidence="1">
    <location>
        <begin position="729"/>
        <end position="742"/>
    </location>
</feature>
<reference evidence="2 3" key="1">
    <citation type="journal article" date="2018" name="Mol. Biol. Evol.">
        <title>Broad Genomic Sampling Reveals a Smut Pathogenic Ancestry of the Fungal Clade Ustilaginomycotina.</title>
        <authorList>
            <person name="Kijpornyongpan T."/>
            <person name="Mondo S.J."/>
            <person name="Barry K."/>
            <person name="Sandor L."/>
            <person name="Lee J."/>
            <person name="Lipzen A."/>
            <person name="Pangilinan J."/>
            <person name="LaButti K."/>
            <person name="Hainaut M."/>
            <person name="Henrissat B."/>
            <person name="Grigoriev I.V."/>
            <person name="Spatafora J.W."/>
            <person name="Aime M.C."/>
        </authorList>
    </citation>
    <scope>NUCLEOTIDE SEQUENCE [LARGE SCALE GENOMIC DNA]</scope>
    <source>
        <strain evidence="2 3">MCA 5214</strain>
    </source>
</reference>
<feature type="compositionally biased region" description="Low complexity" evidence="1">
    <location>
        <begin position="515"/>
        <end position="527"/>
    </location>
</feature>
<feature type="compositionally biased region" description="Low complexity" evidence="1">
    <location>
        <begin position="1198"/>
        <end position="1210"/>
    </location>
</feature>
<feature type="compositionally biased region" description="Acidic residues" evidence="1">
    <location>
        <begin position="130"/>
        <end position="139"/>
    </location>
</feature>
<evidence type="ECO:0000313" key="2">
    <source>
        <dbReference type="EMBL" id="PWN30279.1"/>
    </source>
</evidence>
<dbReference type="OrthoDB" id="3367078at2759"/>
<feature type="compositionally biased region" description="Polar residues" evidence="1">
    <location>
        <begin position="981"/>
        <end position="990"/>
    </location>
</feature>
<gene>
    <name evidence="2" type="ORF">BDZ90DRAFT_229291</name>
</gene>
<feature type="compositionally biased region" description="Polar residues" evidence="1">
    <location>
        <begin position="20"/>
        <end position="31"/>
    </location>
</feature>
<protein>
    <submittedName>
        <fullName evidence="2">Uncharacterized protein</fullName>
    </submittedName>
</protein>
<feature type="region of interest" description="Disordered" evidence="1">
    <location>
        <begin position="1009"/>
        <end position="1215"/>
    </location>
</feature>
<feature type="compositionally biased region" description="Polar residues" evidence="1">
    <location>
        <begin position="471"/>
        <end position="499"/>
    </location>
</feature>
<feature type="compositionally biased region" description="Low complexity" evidence="1">
    <location>
        <begin position="1248"/>
        <end position="1274"/>
    </location>
</feature>